<evidence type="ECO:0000256" key="1">
    <source>
        <dbReference type="SAM" id="MobiDB-lite"/>
    </source>
</evidence>
<feature type="compositionally biased region" description="Polar residues" evidence="1">
    <location>
        <begin position="54"/>
        <end position="64"/>
    </location>
</feature>
<proteinExistence type="predicted"/>
<gene>
    <name evidence="2" type="ORF">E2C01_053493</name>
</gene>
<feature type="region of interest" description="Disordered" evidence="1">
    <location>
        <begin position="35"/>
        <end position="78"/>
    </location>
</feature>
<sequence length="78" mass="8731">MRVHTNHSSKPPSILTISSTHEITVVYNAMSTVWDISPSNTSPHNTPEPPIPSYLSSLPHQDTQVHLPRKKEKGNKHL</sequence>
<reference evidence="2 3" key="1">
    <citation type="submission" date="2019-05" db="EMBL/GenBank/DDBJ databases">
        <title>Another draft genome of Portunus trituberculatus and its Hox gene families provides insights of decapod evolution.</title>
        <authorList>
            <person name="Jeong J.-H."/>
            <person name="Song I."/>
            <person name="Kim S."/>
            <person name="Choi T."/>
            <person name="Kim D."/>
            <person name="Ryu S."/>
            <person name="Kim W."/>
        </authorList>
    </citation>
    <scope>NUCLEOTIDE SEQUENCE [LARGE SCALE GENOMIC DNA]</scope>
    <source>
        <tissue evidence="2">Muscle</tissue>
    </source>
</reference>
<dbReference type="AlphaFoldDB" id="A0A5B7GS86"/>
<dbReference type="Proteomes" id="UP000324222">
    <property type="component" value="Unassembled WGS sequence"/>
</dbReference>
<dbReference type="EMBL" id="VSRR010016595">
    <property type="protein sequence ID" value="MPC59474.1"/>
    <property type="molecule type" value="Genomic_DNA"/>
</dbReference>
<comment type="caution">
    <text evidence="2">The sequence shown here is derived from an EMBL/GenBank/DDBJ whole genome shotgun (WGS) entry which is preliminary data.</text>
</comment>
<accession>A0A5B7GS86</accession>
<evidence type="ECO:0000313" key="3">
    <source>
        <dbReference type="Proteomes" id="UP000324222"/>
    </source>
</evidence>
<keyword evidence="3" id="KW-1185">Reference proteome</keyword>
<evidence type="ECO:0000313" key="2">
    <source>
        <dbReference type="EMBL" id="MPC59474.1"/>
    </source>
</evidence>
<feature type="compositionally biased region" description="Basic residues" evidence="1">
    <location>
        <begin position="67"/>
        <end position="78"/>
    </location>
</feature>
<protein>
    <submittedName>
        <fullName evidence="2">Uncharacterized protein</fullName>
    </submittedName>
</protein>
<name>A0A5B7GS86_PORTR</name>
<organism evidence="2 3">
    <name type="scientific">Portunus trituberculatus</name>
    <name type="common">Swimming crab</name>
    <name type="synonym">Neptunus trituberculatus</name>
    <dbReference type="NCBI Taxonomy" id="210409"/>
    <lineage>
        <taxon>Eukaryota</taxon>
        <taxon>Metazoa</taxon>
        <taxon>Ecdysozoa</taxon>
        <taxon>Arthropoda</taxon>
        <taxon>Crustacea</taxon>
        <taxon>Multicrustacea</taxon>
        <taxon>Malacostraca</taxon>
        <taxon>Eumalacostraca</taxon>
        <taxon>Eucarida</taxon>
        <taxon>Decapoda</taxon>
        <taxon>Pleocyemata</taxon>
        <taxon>Brachyura</taxon>
        <taxon>Eubrachyura</taxon>
        <taxon>Portunoidea</taxon>
        <taxon>Portunidae</taxon>
        <taxon>Portuninae</taxon>
        <taxon>Portunus</taxon>
    </lineage>
</organism>